<dbReference type="RefSeq" id="WP_369141809.1">
    <property type="nucleotide sequence ID" value="NZ_CP163444.1"/>
</dbReference>
<feature type="compositionally biased region" description="Acidic residues" evidence="3">
    <location>
        <begin position="1"/>
        <end position="14"/>
    </location>
</feature>
<dbReference type="InterPro" id="IPR036366">
    <property type="entry name" value="PGBDSf"/>
</dbReference>
<evidence type="ECO:0000259" key="5">
    <source>
        <dbReference type="Pfam" id="PF01471"/>
    </source>
</evidence>
<feature type="compositionally biased region" description="Basic residues" evidence="3">
    <location>
        <begin position="21"/>
        <end position="31"/>
    </location>
</feature>
<gene>
    <name evidence="6" type="ORF">AB5J54_00225</name>
</gene>
<dbReference type="EMBL" id="CP163444">
    <property type="protein sequence ID" value="XDQ69066.1"/>
    <property type="molecule type" value="Genomic_DNA"/>
</dbReference>
<feature type="transmembrane region" description="Helical" evidence="4">
    <location>
        <begin position="31"/>
        <end position="53"/>
    </location>
</feature>
<dbReference type="InterPro" id="IPR036365">
    <property type="entry name" value="PGBD-like_sf"/>
</dbReference>
<evidence type="ECO:0000256" key="4">
    <source>
        <dbReference type="SAM" id="Phobius"/>
    </source>
</evidence>
<evidence type="ECO:0000256" key="3">
    <source>
        <dbReference type="SAM" id="MobiDB-lite"/>
    </source>
</evidence>
<protein>
    <submittedName>
        <fullName evidence="6">Peptidoglycan-binding protein</fullName>
    </submittedName>
</protein>
<dbReference type="InterPro" id="IPR050465">
    <property type="entry name" value="UPF0194_transport"/>
</dbReference>
<dbReference type="AlphaFoldDB" id="A0AB39SSA3"/>
<dbReference type="InterPro" id="IPR002477">
    <property type="entry name" value="Peptidoglycan-bd-like"/>
</dbReference>
<evidence type="ECO:0000256" key="1">
    <source>
        <dbReference type="ARBA" id="ARBA00004196"/>
    </source>
</evidence>
<dbReference type="SUPFAM" id="SSF47090">
    <property type="entry name" value="PGBD-like"/>
    <property type="match status" value="1"/>
</dbReference>
<dbReference type="Gene3D" id="1.10.101.10">
    <property type="entry name" value="PGBD-like superfamily/PGBD"/>
    <property type="match status" value="1"/>
</dbReference>
<comment type="subcellular location">
    <subcellularLocation>
        <location evidence="1">Cell envelope</location>
    </subcellularLocation>
</comment>
<proteinExistence type="predicted"/>
<evidence type="ECO:0000256" key="2">
    <source>
        <dbReference type="ARBA" id="ARBA00023054"/>
    </source>
</evidence>
<reference evidence="6" key="1">
    <citation type="submission" date="2024-07" db="EMBL/GenBank/DDBJ databases">
        <authorList>
            <person name="Yu S.T."/>
        </authorList>
    </citation>
    <scope>NUCLEOTIDE SEQUENCE</scope>
    <source>
        <strain evidence="6">R44</strain>
    </source>
</reference>
<name>A0AB39SSA3_9ACTN</name>
<accession>A0AB39SSA3</accession>
<keyword evidence="4" id="KW-0472">Membrane</keyword>
<keyword evidence="2" id="KW-0175">Coiled coil</keyword>
<sequence>MTVTDPDEPFDEQQADPSPQRGRRRHRTRRVTKMTAAVLVLAAAGAGTAVVLAPDSNSKDASKAANGLPPATAEVLRQTLKDTRSADARLGFGTERTAVGRLPGTLTRLPAPGAEITRGKALYAVDNQPVVVLYGSLPAYRALAKGSEGTDVRQLEENLAALGYTGFTPDEEYTDATVRAVRRWQDDLGLKKTGTVEPGRVVFTTGAIRVAGLKTEPGDQTGPGQNVLSYTGTAKAVTAELDTADRRLAKQGGPVEVTLPDGAVVRGTITEVSSVSKPAEGQKKAETKIKVVVGLTDAKARAAVRGYDEAGAHVTFTADTRENVLTVPVSALLALAEGGFGVEVVKGSTSTYVPVTTGLFAEGRVEISGSGISQGVKVGIPK</sequence>
<feature type="domain" description="Peptidoglycan binding-like" evidence="5">
    <location>
        <begin position="149"/>
        <end position="196"/>
    </location>
</feature>
<dbReference type="Gene3D" id="2.40.420.20">
    <property type="match status" value="1"/>
</dbReference>
<dbReference type="PANTHER" id="PTHR32347:SF23">
    <property type="entry name" value="BLL5650 PROTEIN"/>
    <property type="match status" value="1"/>
</dbReference>
<dbReference type="Pfam" id="PF01471">
    <property type="entry name" value="PG_binding_1"/>
    <property type="match status" value="1"/>
</dbReference>
<feature type="region of interest" description="Disordered" evidence="3">
    <location>
        <begin position="1"/>
        <end position="31"/>
    </location>
</feature>
<dbReference type="PANTHER" id="PTHR32347">
    <property type="entry name" value="EFFLUX SYSTEM COMPONENT YKNX-RELATED"/>
    <property type="match status" value="1"/>
</dbReference>
<keyword evidence="4" id="KW-0812">Transmembrane</keyword>
<organism evidence="6">
    <name type="scientific">Streptomyces sp. R44</name>
    <dbReference type="NCBI Taxonomy" id="3238633"/>
    <lineage>
        <taxon>Bacteria</taxon>
        <taxon>Bacillati</taxon>
        <taxon>Actinomycetota</taxon>
        <taxon>Actinomycetes</taxon>
        <taxon>Kitasatosporales</taxon>
        <taxon>Streptomycetaceae</taxon>
        <taxon>Streptomyces</taxon>
    </lineage>
</organism>
<dbReference type="GO" id="GO:0030313">
    <property type="term" value="C:cell envelope"/>
    <property type="evidence" value="ECO:0007669"/>
    <property type="project" value="UniProtKB-SubCell"/>
</dbReference>
<evidence type="ECO:0000313" key="6">
    <source>
        <dbReference type="EMBL" id="XDQ69066.1"/>
    </source>
</evidence>
<keyword evidence="4" id="KW-1133">Transmembrane helix</keyword>